<keyword evidence="4 6" id="KW-1133">Transmembrane helix</keyword>
<reference evidence="7 8" key="1">
    <citation type="submission" date="2019-01" db="EMBL/GenBank/DDBJ databases">
        <authorList>
            <consortium name="Pathogen Informatics"/>
        </authorList>
    </citation>
    <scope>NUCLEOTIDE SEQUENCE [LARGE SCALE GENOMIC DNA]</scope>
    <source>
        <strain evidence="7 8">NCTC10112</strain>
    </source>
</reference>
<feature type="transmembrane region" description="Helical" evidence="6">
    <location>
        <begin position="304"/>
        <end position="323"/>
    </location>
</feature>
<keyword evidence="3 6" id="KW-0812">Transmembrane</keyword>
<gene>
    <name evidence="7" type="ORF">NCTC10112_00505</name>
</gene>
<dbReference type="KEGG" id="mob:NCTC10112_00505"/>
<feature type="transmembrane region" description="Helical" evidence="6">
    <location>
        <begin position="111"/>
        <end position="130"/>
    </location>
</feature>
<evidence type="ECO:0000313" key="8">
    <source>
        <dbReference type="Proteomes" id="UP000290482"/>
    </source>
</evidence>
<evidence type="ECO:0000256" key="1">
    <source>
        <dbReference type="ARBA" id="ARBA00004651"/>
    </source>
</evidence>
<dbReference type="InterPro" id="IPR051461">
    <property type="entry name" value="UPF0750_membrane"/>
</dbReference>
<evidence type="ECO:0000256" key="2">
    <source>
        <dbReference type="ARBA" id="ARBA00022475"/>
    </source>
</evidence>
<proteinExistence type="predicted"/>
<feature type="transmembrane region" description="Helical" evidence="6">
    <location>
        <begin position="43"/>
        <end position="61"/>
    </location>
</feature>
<feature type="transmembrane region" description="Helical" evidence="6">
    <location>
        <begin position="265"/>
        <end position="284"/>
    </location>
</feature>
<keyword evidence="2" id="KW-1003">Cell membrane</keyword>
<feature type="transmembrane region" description="Helical" evidence="6">
    <location>
        <begin position="73"/>
        <end position="104"/>
    </location>
</feature>
<evidence type="ECO:0000256" key="3">
    <source>
        <dbReference type="ARBA" id="ARBA00022692"/>
    </source>
</evidence>
<dbReference type="RefSeq" id="WP_129619154.1">
    <property type="nucleotide sequence ID" value="NZ_LR214940.1"/>
</dbReference>
<dbReference type="EMBL" id="LR214940">
    <property type="protein sequence ID" value="VEU55918.1"/>
    <property type="molecule type" value="Genomic_DNA"/>
</dbReference>
<dbReference type="Pfam" id="PF02588">
    <property type="entry name" value="YitT_membrane"/>
    <property type="match status" value="1"/>
</dbReference>
<organism evidence="7 8">
    <name type="scientific">Metamycoplasma orale</name>
    <name type="common">Mycoplasma orale</name>
    <dbReference type="NCBI Taxonomy" id="2121"/>
    <lineage>
        <taxon>Bacteria</taxon>
        <taxon>Bacillati</taxon>
        <taxon>Mycoplasmatota</taxon>
        <taxon>Mycoplasmoidales</taxon>
        <taxon>Metamycoplasmataceae</taxon>
        <taxon>Metamycoplasma</taxon>
    </lineage>
</organism>
<name>A0A448ZXC8_METOS</name>
<sequence>MDKKTKVKLSKEEKIKKQKELEKILNPNNINLLNVWKKEPKKILWMFISAFLYNIAIATFLSKASSVASGTTALAQIITFLVPQANSFFGLLYVLITIPLMFAFWKKNPKLFMVLTFYWMAFQLLVQLLFSDYGGKNPILKFINEHITIYKPNGKHSYWTPFGTNITDPSDVLKYWQVKDASFSANIDEVGKNLTLYTRLYNGTGIQGAVWDGNTWPSLVYGAIGGLLEGVAAVIAYKQRGSIGGSNIISNYIAFKKKKPVGSTTFYVSLCFIAFSVIIIGSLESTNNIKMTVDTYRPWREEQFIVRLVATFVYLIVYTFILNKYYPKYKKVRIEIYSNKIKEIFEHLKLTGYIHSYNVFYGISGYNHRQFGKIETIALYLEKDLIFEELKKVDKDAWICTSNIHDLNGHFDTSYID</sequence>
<keyword evidence="8" id="KW-1185">Reference proteome</keyword>
<protein>
    <submittedName>
        <fullName evidence="7">Uncharacterized BCR, YitT family COG1284</fullName>
    </submittedName>
</protein>
<dbReference type="PANTHER" id="PTHR33545:SF5">
    <property type="entry name" value="UPF0750 MEMBRANE PROTEIN YITT"/>
    <property type="match status" value="1"/>
</dbReference>
<comment type="subcellular location">
    <subcellularLocation>
        <location evidence="1">Cell membrane</location>
        <topology evidence="1">Multi-pass membrane protein</topology>
    </subcellularLocation>
</comment>
<evidence type="ECO:0000256" key="4">
    <source>
        <dbReference type="ARBA" id="ARBA00022989"/>
    </source>
</evidence>
<accession>A0A448ZXC8</accession>
<dbReference type="PANTHER" id="PTHR33545">
    <property type="entry name" value="UPF0750 MEMBRANE PROTEIN YITT-RELATED"/>
    <property type="match status" value="1"/>
</dbReference>
<feature type="transmembrane region" description="Helical" evidence="6">
    <location>
        <begin position="219"/>
        <end position="237"/>
    </location>
</feature>
<evidence type="ECO:0000313" key="7">
    <source>
        <dbReference type="EMBL" id="VEU55918.1"/>
    </source>
</evidence>
<dbReference type="GO" id="GO:0005886">
    <property type="term" value="C:plasma membrane"/>
    <property type="evidence" value="ECO:0007669"/>
    <property type="project" value="UniProtKB-SubCell"/>
</dbReference>
<evidence type="ECO:0000256" key="5">
    <source>
        <dbReference type="ARBA" id="ARBA00023136"/>
    </source>
</evidence>
<dbReference type="InterPro" id="IPR003740">
    <property type="entry name" value="YitT"/>
</dbReference>
<evidence type="ECO:0000256" key="6">
    <source>
        <dbReference type="SAM" id="Phobius"/>
    </source>
</evidence>
<dbReference type="Proteomes" id="UP000290482">
    <property type="component" value="Chromosome"/>
</dbReference>
<keyword evidence="5 6" id="KW-0472">Membrane</keyword>
<dbReference type="AlphaFoldDB" id="A0A448ZXC8"/>
<dbReference type="OrthoDB" id="401129at2"/>